<dbReference type="PANTHER" id="PTHR46087">
    <property type="entry name" value="PUTATIVE, EXPRESSED-RELATED"/>
    <property type="match status" value="1"/>
</dbReference>
<dbReference type="STRING" id="71139.A0A059B3U6"/>
<dbReference type="InterPro" id="IPR016024">
    <property type="entry name" value="ARM-type_fold"/>
</dbReference>
<organism evidence="1">
    <name type="scientific">Eucalyptus grandis</name>
    <name type="common">Flooded gum</name>
    <dbReference type="NCBI Taxonomy" id="71139"/>
    <lineage>
        <taxon>Eukaryota</taxon>
        <taxon>Viridiplantae</taxon>
        <taxon>Streptophyta</taxon>
        <taxon>Embryophyta</taxon>
        <taxon>Tracheophyta</taxon>
        <taxon>Spermatophyta</taxon>
        <taxon>Magnoliopsida</taxon>
        <taxon>eudicotyledons</taxon>
        <taxon>Gunneridae</taxon>
        <taxon>Pentapetalae</taxon>
        <taxon>rosids</taxon>
        <taxon>malvids</taxon>
        <taxon>Myrtales</taxon>
        <taxon>Myrtaceae</taxon>
        <taxon>Myrtoideae</taxon>
        <taxon>Eucalypteae</taxon>
        <taxon>Eucalyptus</taxon>
    </lineage>
</organism>
<name>A0A059B3U6_EUCGR</name>
<accession>A0A059B3U6</accession>
<dbReference type="InParanoid" id="A0A059B3U6"/>
<dbReference type="OrthoDB" id="19232at2759"/>
<sequence>MGFISRKIFPACGSMCVCCPAMRSRSRQPVKRYKKLLADIFPKSPDGSPNDRKIGKLCEYAAKNPFRIPKIVKYLEERCYKELRSEHIKFINIAVEAYNKLLSMCKEQMVYFAVSLLTVVSELLDNGKQDSLQILGCQTLTKFIYSQSDSTYAHNIEKFVHKVCILAQKSGEGHQWCALRASSLQCLSAMVWFMVEFSSMFDGFDEIVQVTLENYEPDMCNEEEDERGGSLHNWVDEVVRSEGRTAAESSPNCIILRPRPVIKDPSLLTKEELETPKVWAQICIQRMADLAKESMMTMRRVMDPMLAYFDSGHHWVPRDGLSSIVLSDMSYKLESSGNQQLILASVIRHLDHKNIFHDLQLKSCVIQVATALARQIRISSALTEIGSVSDLCRHLRKSLQVTVEAVGEEDLNLNYSLQNAIEDCLVEIAKGVCDAQPLFDLMAITLEKMPTAGAVARATMGSSMILAHMIALISVSSPHRQVFPEALLVQLLHVMLHPDVEVRVRGHQILSILLVPNSSHPRHEVSSVRVNCPYDSRRWESSTASALASITARLEKLRREKNGATPEKQGHALQDDFKGMEISIEEGKQGFARKNSPNFCKISIMEKAAGTAGLSDVEPYILKFSEDQIGQLLSALWIQANLPDNLPSNFEAIAHSFFLTLLSSRLTNPSKNLVIRFFHLPLSLRIISLDANNGMLFPACRRSIFTLATSMLMFAAKIYQIHDLIDLLKSVDPSNMDPYLGISEDLQLFVRPQADVREYGSALDNQNASSLLLHLRSQMCESDKVLLNILIQSLSNITEVDGEDLAKQLSEEYKPEDTFVFGPQLILDLDSNQIVVHSKKSLSFDEEFSTNSSVEDDAMSEASVAMSRMPPTPSFSDVIGIGKLLETALEVAGQVAGTTVSTSPLPYNTMASQCEALGTGPRKKLSNWLAQENSCARSAADHFFPATDGRTAIKKITGTDSPLRGDIMLPDRCLTMKLPPASPFDNFLRAAGC</sequence>
<dbReference type="Pfam" id="PF21052">
    <property type="entry name" value="EFR3_ARM"/>
    <property type="match status" value="1"/>
</dbReference>
<dbReference type="FunCoup" id="A0A059B3U6">
    <property type="interactions" value="1990"/>
</dbReference>
<dbReference type="PANTHER" id="PTHR46087:SF11">
    <property type="entry name" value="PROTEIN SEMI-ROLLED LEAF 2"/>
    <property type="match status" value="1"/>
</dbReference>
<dbReference type="eggNOG" id="KOG1877">
    <property type="taxonomic scope" value="Eukaryota"/>
</dbReference>
<proteinExistence type="predicted"/>
<dbReference type="InterPro" id="IPR049152">
    <property type="entry name" value="EFR3-like_ARM"/>
</dbReference>
<dbReference type="OMA" id="FDKKKQW"/>
<dbReference type="SUPFAM" id="SSF48371">
    <property type="entry name" value="ARM repeat"/>
    <property type="match status" value="1"/>
</dbReference>
<dbReference type="InterPro" id="IPR055296">
    <property type="entry name" value="SRL2-like"/>
</dbReference>
<gene>
    <name evidence="1" type="ORF">EUGRSUZ_H03293</name>
</gene>
<protein>
    <submittedName>
        <fullName evidence="1">Uncharacterized protein</fullName>
    </submittedName>
</protein>
<reference evidence="1" key="1">
    <citation type="submission" date="2013-07" db="EMBL/GenBank/DDBJ databases">
        <title>The genome of Eucalyptus grandis.</title>
        <authorList>
            <person name="Schmutz J."/>
            <person name="Hayes R."/>
            <person name="Myburg A."/>
            <person name="Tuskan G."/>
            <person name="Grattapaglia D."/>
            <person name="Rokhsar D.S."/>
        </authorList>
    </citation>
    <scope>NUCLEOTIDE SEQUENCE</scope>
    <source>
        <tissue evidence="1">Leaf extractions</tissue>
    </source>
</reference>
<dbReference type="Gramene" id="KCW60561">
    <property type="protein sequence ID" value="KCW60561"/>
    <property type="gene ID" value="EUGRSUZ_H03293"/>
</dbReference>
<dbReference type="AlphaFoldDB" id="A0A059B3U6"/>
<evidence type="ECO:0000313" key="1">
    <source>
        <dbReference type="EMBL" id="KCW60561.1"/>
    </source>
</evidence>
<dbReference type="EMBL" id="KK198760">
    <property type="protein sequence ID" value="KCW60561.1"/>
    <property type="molecule type" value="Genomic_DNA"/>
</dbReference>
<dbReference type="KEGG" id="egr:104414673"/>